<dbReference type="SUPFAM" id="SSF56399">
    <property type="entry name" value="ADP-ribosylation"/>
    <property type="match status" value="1"/>
</dbReference>
<dbReference type="Pfam" id="PF03496">
    <property type="entry name" value="ADPrib_exo_Tox"/>
    <property type="match status" value="1"/>
</dbReference>
<dbReference type="Gene3D" id="3.90.176.10">
    <property type="entry name" value="Toxin ADP-ribosyltransferase, Chain A, domain 1"/>
    <property type="match status" value="1"/>
</dbReference>
<gene>
    <name evidence="2" type="ORF">MmiHf6_06710</name>
</gene>
<feature type="domain" description="ADP ribosyltransferase" evidence="1">
    <location>
        <begin position="110"/>
        <end position="228"/>
    </location>
</feature>
<evidence type="ECO:0000259" key="1">
    <source>
        <dbReference type="Pfam" id="PF03496"/>
    </source>
</evidence>
<accession>A0AA96UZ53</accession>
<dbReference type="AlphaFoldDB" id="A0AA96UZ53"/>
<protein>
    <recommendedName>
        <fullName evidence="1">ADP ribosyltransferase domain-containing protein</fullName>
    </recommendedName>
</protein>
<dbReference type="GO" id="GO:0005576">
    <property type="term" value="C:extracellular region"/>
    <property type="evidence" value="ECO:0007669"/>
    <property type="project" value="InterPro"/>
</dbReference>
<proteinExistence type="predicted"/>
<dbReference type="Proteomes" id="UP001302978">
    <property type="component" value="Chromosome"/>
</dbReference>
<dbReference type="EMBL" id="CP131059">
    <property type="protein sequence ID" value="WNY23364.1"/>
    <property type="molecule type" value="Genomic_DNA"/>
</dbReference>
<evidence type="ECO:0000313" key="2">
    <source>
        <dbReference type="EMBL" id="WNY23364.1"/>
    </source>
</evidence>
<name>A0AA96UZ53_9EURY</name>
<dbReference type="InterPro" id="IPR003540">
    <property type="entry name" value="ADP-ribosyltransferase"/>
</dbReference>
<organism evidence="2 3">
    <name type="scientific">Methanimicrococcus hongohii</name>
    <dbReference type="NCBI Taxonomy" id="3028295"/>
    <lineage>
        <taxon>Archaea</taxon>
        <taxon>Methanobacteriati</taxon>
        <taxon>Methanobacteriota</taxon>
        <taxon>Stenosarchaea group</taxon>
        <taxon>Methanomicrobia</taxon>
        <taxon>Methanosarcinales</taxon>
        <taxon>Methanosarcinaceae</taxon>
        <taxon>Methanimicrococcus</taxon>
    </lineage>
</organism>
<dbReference type="KEGG" id="mehf:MmiHf6_06710"/>
<reference evidence="2 3" key="1">
    <citation type="submission" date="2023-07" db="EMBL/GenBank/DDBJ databases">
        <title>Closed genoem sequence of Methanomicrococcus sp. Hf6.</title>
        <authorList>
            <person name="Poehlein A."/>
            <person name="Protasov E."/>
            <person name="Platt K."/>
            <person name="Reeh H."/>
            <person name="Daniel R."/>
            <person name="Brune A."/>
        </authorList>
    </citation>
    <scope>NUCLEOTIDE SEQUENCE [LARGE SCALE GENOMIC DNA]</scope>
    <source>
        <strain evidence="2 3">Hf6</strain>
    </source>
</reference>
<evidence type="ECO:0000313" key="3">
    <source>
        <dbReference type="Proteomes" id="UP001302978"/>
    </source>
</evidence>
<keyword evidence="3" id="KW-1185">Reference proteome</keyword>
<sequence>MSNYSDDSKYYRYYKADETKDKKLDINSTNTIAEKLDSFKKEFLTAYYERIDLTTFEKVCIGNYQDKHSWNEQKIDWSFDLPETWKSKPWCYAMNNCCRFLKFKKNLMKEERELIEFNIKNIDNAIRKSRADKEYTVYRGVKDIDWIKNPSVDGTFTEDAFGSFTLDIYRAFEYTNSENPIIFQLKLKKGMNALYFDSSENEIVLPRKSTYIITKIENIFVEDFKKIVNIHHIEKIEEVKK</sequence>